<dbReference type="Pfam" id="PF00023">
    <property type="entry name" value="Ank"/>
    <property type="match status" value="1"/>
</dbReference>
<feature type="repeat" description="ANK" evidence="3">
    <location>
        <begin position="1230"/>
        <end position="1262"/>
    </location>
</feature>
<feature type="repeat" description="ANK" evidence="3">
    <location>
        <begin position="1118"/>
        <end position="1145"/>
    </location>
</feature>
<dbReference type="PANTHER" id="PTHR23206:SF7">
    <property type="entry name" value="PROTEIN KINASE DOMAIN-CONTAINING PROTEIN"/>
    <property type="match status" value="1"/>
</dbReference>
<feature type="repeat" description="ANK" evidence="3">
    <location>
        <begin position="1054"/>
        <end position="1086"/>
    </location>
</feature>
<feature type="repeat" description="ANK" evidence="3">
    <location>
        <begin position="619"/>
        <end position="651"/>
    </location>
</feature>
<feature type="repeat" description="ANK" evidence="3">
    <location>
        <begin position="980"/>
        <end position="1012"/>
    </location>
</feature>
<keyword evidence="7" id="KW-1185">Reference proteome</keyword>
<gene>
    <name evidence="6" type="ORF">MGAL_10B041179</name>
</gene>
<dbReference type="Pfam" id="PF20720">
    <property type="entry name" value="nSTAND3"/>
    <property type="match status" value="1"/>
</dbReference>
<proteinExistence type="predicted"/>
<dbReference type="InterPro" id="IPR027417">
    <property type="entry name" value="P-loop_NTPase"/>
</dbReference>
<evidence type="ECO:0000313" key="6">
    <source>
        <dbReference type="EMBL" id="VDH93265.1"/>
    </source>
</evidence>
<dbReference type="PROSITE" id="PS50088">
    <property type="entry name" value="ANK_REPEAT"/>
    <property type="match status" value="24"/>
</dbReference>
<feature type="repeat" description="ANK" evidence="3">
    <location>
        <begin position="499"/>
        <end position="521"/>
    </location>
</feature>
<feature type="repeat" description="ANK" evidence="3">
    <location>
        <begin position="1085"/>
        <end position="1117"/>
    </location>
</feature>
<dbReference type="Gene3D" id="1.25.40.20">
    <property type="entry name" value="Ankyrin repeat-containing domain"/>
    <property type="match status" value="10"/>
</dbReference>
<feature type="repeat" description="ANK" evidence="3">
    <location>
        <begin position="652"/>
        <end position="674"/>
    </location>
</feature>
<dbReference type="Gene3D" id="3.40.50.300">
    <property type="entry name" value="P-loop containing nucleotide triphosphate hydrolases"/>
    <property type="match status" value="1"/>
</dbReference>
<feature type="repeat" description="ANK" evidence="3">
    <location>
        <begin position="466"/>
        <end position="498"/>
    </location>
</feature>
<dbReference type="GO" id="GO:0005737">
    <property type="term" value="C:cytoplasm"/>
    <property type="evidence" value="ECO:0007669"/>
    <property type="project" value="TreeGrafter"/>
</dbReference>
<feature type="repeat" description="ANK" evidence="3">
    <location>
        <begin position="867"/>
        <end position="888"/>
    </location>
</feature>
<reference evidence="6" key="1">
    <citation type="submission" date="2018-11" db="EMBL/GenBank/DDBJ databases">
        <authorList>
            <person name="Alioto T."/>
            <person name="Alioto T."/>
        </authorList>
    </citation>
    <scope>NUCLEOTIDE SEQUENCE</scope>
</reference>
<feature type="repeat" description="ANK" evidence="3">
    <location>
        <begin position="940"/>
        <end position="962"/>
    </location>
</feature>
<dbReference type="InterPro" id="IPR051631">
    <property type="entry name" value="Ankyrin-KH/SAM_domain"/>
</dbReference>
<evidence type="ECO:0000313" key="7">
    <source>
        <dbReference type="Proteomes" id="UP000596742"/>
    </source>
</evidence>
<evidence type="ECO:0000256" key="1">
    <source>
        <dbReference type="ARBA" id="ARBA00022737"/>
    </source>
</evidence>
<feature type="repeat" description="ANK" evidence="3">
    <location>
        <begin position="1190"/>
        <end position="1212"/>
    </location>
</feature>
<accession>A0A8B6BNV9</accession>
<dbReference type="SUPFAM" id="SSF52540">
    <property type="entry name" value="P-loop containing nucleoside triphosphate hydrolases"/>
    <property type="match status" value="1"/>
</dbReference>
<feature type="repeat" description="ANK" evidence="3">
    <location>
        <begin position="692"/>
        <end position="724"/>
    </location>
</feature>
<feature type="repeat" description="ANK" evidence="3">
    <location>
        <begin position="365"/>
        <end position="397"/>
    </location>
</feature>
<dbReference type="InterPro" id="IPR002110">
    <property type="entry name" value="Ankyrin_rpt"/>
</dbReference>
<evidence type="ECO:0000256" key="2">
    <source>
        <dbReference type="ARBA" id="ARBA00023043"/>
    </source>
</evidence>
<feature type="domain" description="DZIP3-like HEPN" evidence="4">
    <location>
        <begin position="3"/>
        <end position="85"/>
    </location>
</feature>
<feature type="repeat" description="ANK" evidence="3">
    <location>
        <begin position="794"/>
        <end position="816"/>
    </location>
</feature>
<evidence type="ECO:0000259" key="4">
    <source>
        <dbReference type="Pfam" id="PF18738"/>
    </source>
</evidence>
<dbReference type="PANTHER" id="PTHR23206">
    <property type="entry name" value="MASK PROTEIN"/>
    <property type="match status" value="1"/>
</dbReference>
<feature type="repeat" description="ANK" evidence="3">
    <location>
        <begin position="579"/>
        <end position="601"/>
    </location>
</feature>
<keyword evidence="1" id="KW-0677">Repeat</keyword>
<dbReference type="SMART" id="SM00248">
    <property type="entry name" value="ANK"/>
    <property type="match status" value="28"/>
</dbReference>
<dbReference type="InterPro" id="IPR036770">
    <property type="entry name" value="Ankyrin_rpt-contain_sf"/>
</dbReference>
<keyword evidence="2 3" id="KW-0040">ANK repeat</keyword>
<protein>
    <submittedName>
        <fullName evidence="6">Serine/threonine-protein phosphatase 6 regulatory ankyrin repeat subunit B</fullName>
    </submittedName>
</protein>
<feature type="repeat" description="ANK" evidence="3">
    <location>
        <begin position="546"/>
        <end position="578"/>
    </location>
</feature>
<dbReference type="GO" id="GO:0045087">
    <property type="term" value="P:innate immune response"/>
    <property type="evidence" value="ECO:0007669"/>
    <property type="project" value="TreeGrafter"/>
</dbReference>
<feature type="repeat" description="ANK" evidence="3">
    <location>
        <begin position="907"/>
        <end position="939"/>
    </location>
</feature>
<organism evidence="6 7">
    <name type="scientific">Mytilus galloprovincialis</name>
    <name type="common">Mediterranean mussel</name>
    <dbReference type="NCBI Taxonomy" id="29158"/>
    <lineage>
        <taxon>Eukaryota</taxon>
        <taxon>Metazoa</taxon>
        <taxon>Spiralia</taxon>
        <taxon>Lophotrochozoa</taxon>
        <taxon>Mollusca</taxon>
        <taxon>Bivalvia</taxon>
        <taxon>Autobranchia</taxon>
        <taxon>Pteriomorphia</taxon>
        <taxon>Mytilida</taxon>
        <taxon>Mytiloidea</taxon>
        <taxon>Mytilidae</taxon>
        <taxon>Mytilinae</taxon>
        <taxon>Mytilus</taxon>
    </lineage>
</organism>
<name>A0A8B6BNV9_MYTGA</name>
<dbReference type="PRINTS" id="PR01415">
    <property type="entry name" value="ANKYRIN"/>
</dbReference>
<dbReference type="Pfam" id="PF12796">
    <property type="entry name" value="Ank_2"/>
    <property type="match status" value="12"/>
</dbReference>
<comment type="caution">
    <text evidence="6">The sequence shown here is derived from an EMBL/GenBank/DDBJ whole genome shotgun (WGS) entry which is preliminary data.</text>
</comment>
<dbReference type="InterPro" id="IPR049050">
    <property type="entry name" value="nSTAND3"/>
</dbReference>
<feature type="repeat" description="ANK" evidence="3">
    <location>
        <begin position="1157"/>
        <end position="1189"/>
    </location>
</feature>
<dbReference type="Proteomes" id="UP000596742">
    <property type="component" value="Unassembled WGS sequence"/>
</dbReference>
<feature type="repeat" description="ANK" evidence="3">
    <location>
        <begin position="761"/>
        <end position="793"/>
    </location>
</feature>
<feature type="repeat" description="ANK" evidence="3">
    <location>
        <begin position="834"/>
        <end position="866"/>
    </location>
</feature>
<dbReference type="SUPFAM" id="SSF48403">
    <property type="entry name" value="Ankyrin repeat"/>
    <property type="match status" value="3"/>
</dbReference>
<evidence type="ECO:0000259" key="5">
    <source>
        <dbReference type="Pfam" id="PF20720"/>
    </source>
</evidence>
<feature type="repeat" description="ANK" evidence="3">
    <location>
        <begin position="1263"/>
        <end position="1285"/>
    </location>
</feature>
<sequence>MVCLLKHFTELDIQDRLPLETIHTTAADIARIKFYRNYIVHSDSGKVTENTFSEIWNCVVEAIIRLVPDLKSKIDALMSSSLTNDSDITDVIRLEKEINKTNQHLSIVSQKLEKLEIENNNNREIHNRTLKEWIDKDTKYISTSATTFILQSLKQNRGVIITGCPGCGKSVTGHHVALTLEKKGYEIIPCDDPGEILKHFKAEKNQVFVIDDICESDNLYTAIHDKMFDIISAAIAPSILKCLIEYVDIAFIAHRIQLLSCSQGSLPFVVYIPQDLERCYLKRQYEEAMKGKYWEVFGGIQAENKTYRSLLLSFLNERDMCQEITYVPDEDGVTPLFVASYLGYVDFAEYFIVRCPCHIDVKDKEGRSSFYVACENGHIAMVKYFMKFHYDINDENTQKTTALSATCLNGHTEVAQLLLDNKADPNKTNKLNRSTIYFACLNGNVKLVKLLLYREYDLDITIKDVFGNTALHVACGKGHTDTVKVLLEFGMNIKEKEQKGLTPLHLACRYGCYDTVKYLIDLIYLEQKKQNRFVADELKNFHETKDGSTILHIACCFGHTEIVKLLINVGMDVNDVTINSITPLHLACRKGHFAIVKFLIDLKDQQLISCVDKTIKDKKGGSVLHTACHFGHTEIVKLLINVGMDVNDVTINSITPLHLACQNGHFAIVKFLIDLKDQPLISCVDKTIKDNKGRSVLHTACYFGHTEIVKVLTNFGININDTESCGCTPLQAACQNGQFATVKYLLDLKDSAVDRTIKDEIGRSVLHTACYSGHTETVKLLIDVGMNVNDTSSYGCTPLYQACVEGHYEIVKLLLNLKDLTFKSCVDRSLKSKTGWSVLHAACYHGHTKIVKVLIDFGLNVNDTLSNGSTPLHLACQKGHYDIVKFLLYLKDENFMSCVDRSLKNEKEWSVLHVACNKGQAEIVKLLVDIGMDVNDTSNLGSTPLFLACYQGHYDTVKFLLDLNRQTLNSCVDITVKDKNGWSVLHAACFHGHSHIVKLLIDVGMNINDTSTNSSTPLFLACEKGHHDTVKLLLDLNGGQISNSRVIMTIKNKDGWTVLHIACCKGHTEVIQLLIDADITVKDNDGWSVLHAACAGGNPEIVKLLIDIGLNRDDTSTEGHTPLAIACQHGHFATVKLLLDLNGQIGSCVDITIKDEDGWSVLHAACYSENTQVVKLLIDFGMTVNEASQDGYTPLLVACEYGHYGTVKFLLDLKDQNCERRINITMKNKDGWSVLHVASGFGHTEIVKILIDFGMNVNDTTPAGETPLYLACKKGHYATVKYLLDMNGQTLNIRVDVTIKDKEGTSALHAAVSAGHSEIVKLLSDVGMNATEK</sequence>
<evidence type="ECO:0000256" key="3">
    <source>
        <dbReference type="PROSITE-ProRule" id="PRU00023"/>
    </source>
</evidence>
<dbReference type="EMBL" id="UYJE01000430">
    <property type="protein sequence ID" value="VDH93265.1"/>
    <property type="molecule type" value="Genomic_DNA"/>
</dbReference>
<feature type="domain" description="Novel STAND NTPase 3" evidence="5">
    <location>
        <begin position="140"/>
        <end position="221"/>
    </location>
</feature>
<feature type="repeat" description="ANK" evidence="3">
    <location>
        <begin position="1303"/>
        <end position="1333"/>
    </location>
</feature>
<dbReference type="InterPro" id="IPR041249">
    <property type="entry name" value="HEPN_DZIP3"/>
</dbReference>
<dbReference type="OrthoDB" id="6284720at2759"/>
<dbReference type="PROSITE" id="PS50297">
    <property type="entry name" value="ANK_REP_REGION"/>
    <property type="match status" value="22"/>
</dbReference>
<dbReference type="Pfam" id="PF18738">
    <property type="entry name" value="HEPN_DZIP3"/>
    <property type="match status" value="1"/>
</dbReference>
<feature type="repeat" description="ANK" evidence="3">
    <location>
        <begin position="398"/>
        <end position="430"/>
    </location>
</feature>